<reference evidence="2" key="1">
    <citation type="submission" date="2019-08" db="EMBL/GenBank/DDBJ databases">
        <title>The improved chromosome-level genome for the pearl oyster Pinctada fucata martensii using PacBio sequencing and Hi-C.</title>
        <authorList>
            <person name="Zheng Z."/>
        </authorList>
    </citation>
    <scope>NUCLEOTIDE SEQUENCE</scope>
    <source>
        <strain evidence="2">ZZ-2019</strain>
        <tissue evidence="2">Adductor muscle</tissue>
    </source>
</reference>
<protein>
    <recommendedName>
        <fullName evidence="4">PHD-type domain-containing protein</fullName>
    </recommendedName>
</protein>
<sequence>MAYMNTSTPINKRARVGSNSCPKCDKEFESETESIMCCICELNFCHECTKIPAALLSALELDPDNNFKWTCSGCKQNFPCMTGLKLQLHSIEENTQKRLDIMDFKIASIDSNVDSKIENKISSVKKDLAQEIKEEIKNSLQDDVRKEVKEIEDQKQRMLNLICFYMPESKSKLSEERKKEDLDNFIDLCTKIGVNDPDIKLAFRLGNYKEDSTNIRPLKIIFNNKKDRKDILDNVTKIRKIGRHDRLSKCIISKDLTVCQRQANKQRREEKANQMKKPQREEMQIDYSLLENTTILEKTQDKLYAESQPLLCTVYDDPFLAAGIGLAQSIPPHVAAKSQVSPFSDLDLGEDTIIGGYDTEQHSSQNRGAKQKTNR</sequence>
<comment type="caution">
    <text evidence="2">The sequence shown here is derived from an EMBL/GenBank/DDBJ whole genome shotgun (WGS) entry which is preliminary data.</text>
</comment>
<dbReference type="EMBL" id="VSWD01000010">
    <property type="protein sequence ID" value="KAK3089085.1"/>
    <property type="molecule type" value="Genomic_DNA"/>
</dbReference>
<dbReference type="InterPro" id="IPR011011">
    <property type="entry name" value="Znf_FYVE_PHD"/>
</dbReference>
<dbReference type="SUPFAM" id="SSF57903">
    <property type="entry name" value="FYVE/PHD zinc finger"/>
    <property type="match status" value="1"/>
</dbReference>
<organism evidence="2 3">
    <name type="scientific">Pinctada imbricata</name>
    <name type="common">Atlantic pearl-oyster</name>
    <name type="synonym">Pinctada martensii</name>
    <dbReference type="NCBI Taxonomy" id="66713"/>
    <lineage>
        <taxon>Eukaryota</taxon>
        <taxon>Metazoa</taxon>
        <taxon>Spiralia</taxon>
        <taxon>Lophotrochozoa</taxon>
        <taxon>Mollusca</taxon>
        <taxon>Bivalvia</taxon>
        <taxon>Autobranchia</taxon>
        <taxon>Pteriomorphia</taxon>
        <taxon>Pterioida</taxon>
        <taxon>Pterioidea</taxon>
        <taxon>Pteriidae</taxon>
        <taxon>Pinctada</taxon>
    </lineage>
</organism>
<dbReference type="Proteomes" id="UP001186944">
    <property type="component" value="Unassembled WGS sequence"/>
</dbReference>
<dbReference type="PANTHER" id="PTHR37445:SF3">
    <property type="entry name" value="ZINC FINGER PHD-TYPE DOMAIN-CONTAINING PROTEIN"/>
    <property type="match status" value="1"/>
</dbReference>
<feature type="region of interest" description="Disordered" evidence="1">
    <location>
        <begin position="351"/>
        <end position="375"/>
    </location>
</feature>
<keyword evidence="3" id="KW-1185">Reference proteome</keyword>
<proteinExistence type="predicted"/>
<dbReference type="AlphaFoldDB" id="A0AA88XV01"/>
<evidence type="ECO:0008006" key="4">
    <source>
        <dbReference type="Google" id="ProtNLM"/>
    </source>
</evidence>
<accession>A0AA88XV01</accession>
<gene>
    <name evidence="2" type="ORF">FSP39_000614</name>
</gene>
<evidence type="ECO:0000313" key="3">
    <source>
        <dbReference type="Proteomes" id="UP001186944"/>
    </source>
</evidence>
<dbReference type="PANTHER" id="PTHR37445">
    <property type="entry name" value="PROTEIN CBG24663"/>
    <property type="match status" value="1"/>
</dbReference>
<evidence type="ECO:0000313" key="2">
    <source>
        <dbReference type="EMBL" id="KAK3089085.1"/>
    </source>
</evidence>
<name>A0AA88XV01_PINIB</name>
<evidence type="ECO:0000256" key="1">
    <source>
        <dbReference type="SAM" id="MobiDB-lite"/>
    </source>
</evidence>
<dbReference type="CDD" id="cd15489">
    <property type="entry name" value="PHD_SF"/>
    <property type="match status" value="1"/>
</dbReference>